<dbReference type="InterPro" id="IPR029028">
    <property type="entry name" value="Alpha/beta_knot_MTases"/>
</dbReference>
<evidence type="ECO:0000313" key="7">
    <source>
        <dbReference type="EMBL" id="MCG5031312.1"/>
    </source>
</evidence>
<proteinExistence type="inferred from homology"/>
<dbReference type="PANTHER" id="PTHR42786:SF1">
    <property type="entry name" value="TRNA (CYTIDINE_URIDINE-2'-O-)-METHYLTRANSFERASE TRMJ"/>
    <property type="match status" value="1"/>
</dbReference>
<dbReference type="Pfam" id="PF00588">
    <property type="entry name" value="SpoU_methylase"/>
    <property type="match status" value="1"/>
</dbReference>
<keyword evidence="2 7" id="KW-0489">Methyltransferase</keyword>
<dbReference type="SUPFAM" id="SSF75217">
    <property type="entry name" value="alpha/beta knot"/>
    <property type="match status" value="1"/>
</dbReference>
<comment type="caution">
    <text evidence="7">The sequence shown here is derived from an EMBL/GenBank/DDBJ whole genome shotgun (WGS) entry which is preliminary data.</text>
</comment>
<feature type="domain" description="tRNA/rRNA methyltransferase SpoU type" evidence="6">
    <location>
        <begin position="8"/>
        <end position="164"/>
    </location>
</feature>
<feature type="region of interest" description="Disordered" evidence="5">
    <location>
        <begin position="258"/>
        <end position="278"/>
    </location>
</feature>
<dbReference type="InterPro" id="IPR004384">
    <property type="entry name" value="RNA_MeTrfase_TrmJ/LasT"/>
</dbReference>
<dbReference type="PIRSF" id="PIRSF004808">
    <property type="entry name" value="LasT"/>
    <property type="match status" value="1"/>
</dbReference>
<dbReference type="Gene3D" id="3.40.1280.10">
    <property type="match status" value="1"/>
</dbReference>
<protein>
    <submittedName>
        <fullName evidence="7">RNA methyltransferase</fullName>
    </submittedName>
</protein>
<gene>
    <name evidence="7" type="ORF">MAF45_07645</name>
</gene>
<dbReference type="Gene3D" id="1.10.8.590">
    <property type="match status" value="1"/>
</dbReference>
<dbReference type="GO" id="GO:0008168">
    <property type="term" value="F:methyltransferase activity"/>
    <property type="evidence" value="ECO:0007669"/>
    <property type="project" value="UniProtKB-KW"/>
</dbReference>
<evidence type="ECO:0000256" key="2">
    <source>
        <dbReference type="ARBA" id="ARBA00022603"/>
    </source>
</evidence>
<keyword evidence="8" id="KW-1185">Reference proteome</keyword>
<evidence type="ECO:0000256" key="5">
    <source>
        <dbReference type="SAM" id="MobiDB-lite"/>
    </source>
</evidence>
<accession>A0ABS9MSF0</accession>
<dbReference type="CDD" id="cd18093">
    <property type="entry name" value="SpoU-like_TrmJ"/>
    <property type="match status" value="1"/>
</dbReference>
<dbReference type="EMBL" id="JAKNCT010000008">
    <property type="protein sequence ID" value="MCG5031312.1"/>
    <property type="molecule type" value="Genomic_DNA"/>
</dbReference>
<keyword evidence="3" id="KW-0808">Transferase</keyword>
<evidence type="ECO:0000259" key="6">
    <source>
        <dbReference type="Pfam" id="PF00588"/>
    </source>
</evidence>
<evidence type="ECO:0000313" key="8">
    <source>
        <dbReference type="Proteomes" id="UP001297600"/>
    </source>
</evidence>
<evidence type="ECO:0000256" key="4">
    <source>
        <dbReference type="ARBA" id="ARBA00022691"/>
    </source>
</evidence>
<organism evidence="7 8">
    <name type="scientific">Mesosutterella porci</name>
    <dbReference type="NCBI Taxonomy" id="2915351"/>
    <lineage>
        <taxon>Bacteria</taxon>
        <taxon>Pseudomonadati</taxon>
        <taxon>Pseudomonadota</taxon>
        <taxon>Betaproteobacteria</taxon>
        <taxon>Burkholderiales</taxon>
        <taxon>Sutterellaceae</taxon>
        <taxon>Mesosutterella</taxon>
    </lineage>
</organism>
<comment type="similarity">
    <text evidence="1">Belongs to the class IV-like SAM-binding methyltransferase superfamily. RNA methyltransferase TrmH family.</text>
</comment>
<dbReference type="RefSeq" id="WP_237979043.1">
    <property type="nucleotide sequence ID" value="NZ_JAKNCT010000008.1"/>
</dbReference>
<dbReference type="GO" id="GO:0032259">
    <property type="term" value="P:methylation"/>
    <property type="evidence" value="ECO:0007669"/>
    <property type="project" value="UniProtKB-KW"/>
</dbReference>
<name>A0ABS9MSF0_9BURK</name>
<reference evidence="7 8" key="1">
    <citation type="submission" date="2022-02" db="EMBL/GenBank/DDBJ databases">
        <title>Mesosutterella porci, a novel member of the family Sutterellaceae from pig feces.</title>
        <authorList>
            <person name="Wylensek D."/>
            <person name="Clavel T."/>
        </authorList>
    </citation>
    <scope>NUCLEOTIDE SEQUENCE [LARGE SCALE GENOMIC DNA]</scope>
    <source>
        <strain evidence="8">oilRF-744-wt-GAM-9</strain>
    </source>
</reference>
<dbReference type="InterPro" id="IPR029026">
    <property type="entry name" value="tRNA_m1G_MTases_N"/>
</dbReference>
<dbReference type="PANTHER" id="PTHR42786">
    <property type="entry name" value="TRNA/RRNA METHYLTRANSFERASE"/>
    <property type="match status" value="1"/>
</dbReference>
<sequence>MKDSFSRVRFVLADPSIPANIGAAARAVKTMGFGSLWVSNPRVRDYREDPDAVRLSTQALDVLRSSRRTDTLSEALEGVRFAWALSGYDREYGPPICGLEEAARSSARMLADPGAAGDIAFVFGTERDGLANSEVLLCQGIAAIPASESMTSLNLAQAVQVCAYEMRRALRLASGEGGTLLPWEKRFRRAAPASAEAMDGFMGHLERALEAVGMTAPGDPHRIMERLRTLFDRAAPSDDEVVLLRAICAAVIRPRKARPGLPPRAAEPEGGWKAGRAR</sequence>
<dbReference type="Proteomes" id="UP001297600">
    <property type="component" value="Unassembled WGS sequence"/>
</dbReference>
<dbReference type="InterPro" id="IPR001537">
    <property type="entry name" value="SpoU_MeTrfase"/>
</dbReference>
<evidence type="ECO:0000256" key="1">
    <source>
        <dbReference type="ARBA" id="ARBA00007228"/>
    </source>
</evidence>
<evidence type="ECO:0000256" key="3">
    <source>
        <dbReference type="ARBA" id="ARBA00022679"/>
    </source>
</evidence>
<keyword evidence="4" id="KW-0949">S-adenosyl-L-methionine</keyword>